<reference evidence="5 6" key="1">
    <citation type="submission" date="2020-05" db="EMBL/GenBank/DDBJ databases">
        <title>Complete genome sequencing of Campylobacter and Arcobacter type strains.</title>
        <authorList>
            <person name="Miller W.G."/>
            <person name="Yee E."/>
        </authorList>
    </citation>
    <scope>NUCLEOTIDE SEQUENCE [LARGE SCALE GENOMIC DNA]</scope>
    <source>
        <strain evidence="5 6">LMG 21996</strain>
    </source>
</reference>
<comment type="similarity">
    <text evidence="1">Belongs to the 'phage' integrase family.</text>
</comment>
<evidence type="ECO:0000256" key="1">
    <source>
        <dbReference type="ARBA" id="ARBA00008857"/>
    </source>
</evidence>
<dbReference type="SUPFAM" id="SSF56349">
    <property type="entry name" value="DNA breaking-rejoining enzymes"/>
    <property type="match status" value="1"/>
</dbReference>
<sequence>MARHTTNLTGVIYRDSITNGKADKTYYIRYKDENNMTVELKIGKYSEGVREAYCNAKRNEILTKQRIGEEPPIIAQRKKREILSIQTLADEYFSHRAEKETKINDEFSYKAHILPFFKFYDLNRISKNDILKFTNHLKEKQNLNTKKPIAPKTINNILNLLKAIIKYSLKNDLIRNDFTKYINLLDIDNARERFLSKEEIEILYDKTKKDEVAYLFFKLALSTGGRLSTILNIHKKDIDFTHNLITLKDFKNNSTYKAFLTKDLKELLISKIQNISLNDKIFKSNPGKRLRTILDDLFNMEIYKDDRKNKVVIHTLRHTFASHLAINGTPIFTIQKLMNHKDIKMTLRYAKLSPDSGREAVENLGV</sequence>
<organism evidence="5 6">
    <name type="scientific">Aliarcobacter cibarius</name>
    <dbReference type="NCBI Taxonomy" id="255507"/>
    <lineage>
        <taxon>Bacteria</taxon>
        <taxon>Pseudomonadati</taxon>
        <taxon>Campylobacterota</taxon>
        <taxon>Epsilonproteobacteria</taxon>
        <taxon>Campylobacterales</taxon>
        <taxon>Arcobacteraceae</taxon>
        <taxon>Aliarcobacter</taxon>
    </lineage>
</organism>
<dbReference type="InterPro" id="IPR010998">
    <property type="entry name" value="Integrase_recombinase_N"/>
</dbReference>
<dbReference type="PANTHER" id="PTHR30349:SF64">
    <property type="entry name" value="PROPHAGE INTEGRASE INTD-RELATED"/>
    <property type="match status" value="1"/>
</dbReference>
<evidence type="ECO:0000313" key="5">
    <source>
        <dbReference type="EMBL" id="QKJ27298.1"/>
    </source>
</evidence>
<evidence type="ECO:0000313" key="6">
    <source>
        <dbReference type="Proteomes" id="UP000509513"/>
    </source>
</evidence>
<dbReference type="PANTHER" id="PTHR30349">
    <property type="entry name" value="PHAGE INTEGRASE-RELATED"/>
    <property type="match status" value="1"/>
</dbReference>
<dbReference type="Pfam" id="PF13102">
    <property type="entry name" value="Phage_int_SAM_5"/>
    <property type="match status" value="1"/>
</dbReference>
<dbReference type="InterPro" id="IPR025269">
    <property type="entry name" value="SAM-like_dom"/>
</dbReference>
<dbReference type="Proteomes" id="UP000509513">
    <property type="component" value="Chromosome"/>
</dbReference>
<protein>
    <submittedName>
        <fullName evidence="5">Site-specific tyrosine recombinase, phage integrase family (INT_Rci_Hp1_C domain)</fullName>
    </submittedName>
</protein>
<dbReference type="Gene3D" id="1.10.443.10">
    <property type="entry name" value="Intergrase catalytic core"/>
    <property type="match status" value="1"/>
</dbReference>
<evidence type="ECO:0000256" key="4">
    <source>
        <dbReference type="ARBA" id="ARBA00023172"/>
    </source>
</evidence>
<dbReference type="PROSITE" id="PS51900">
    <property type="entry name" value="CB"/>
    <property type="match status" value="1"/>
</dbReference>
<dbReference type="GO" id="GO:0006310">
    <property type="term" value="P:DNA recombination"/>
    <property type="evidence" value="ECO:0007669"/>
    <property type="project" value="UniProtKB-KW"/>
</dbReference>
<dbReference type="InterPro" id="IPR011010">
    <property type="entry name" value="DNA_brk_join_enz"/>
</dbReference>
<keyword evidence="3" id="KW-0238">DNA-binding</keyword>
<gene>
    <name evidence="5" type="ORF">ACBT_1390</name>
</gene>
<dbReference type="InterPro" id="IPR044068">
    <property type="entry name" value="CB"/>
</dbReference>
<evidence type="ECO:0000256" key="3">
    <source>
        <dbReference type="ARBA" id="ARBA00023125"/>
    </source>
</evidence>
<dbReference type="PROSITE" id="PS51898">
    <property type="entry name" value="TYR_RECOMBINASE"/>
    <property type="match status" value="1"/>
</dbReference>
<dbReference type="InterPro" id="IPR050090">
    <property type="entry name" value="Tyrosine_recombinase_XerCD"/>
</dbReference>
<dbReference type="RefSeq" id="WP_024775084.1">
    <property type="nucleotide sequence ID" value="NZ_CP043857.1"/>
</dbReference>
<dbReference type="InterPro" id="IPR013762">
    <property type="entry name" value="Integrase-like_cat_sf"/>
</dbReference>
<dbReference type="Gene3D" id="1.10.150.130">
    <property type="match status" value="1"/>
</dbReference>
<dbReference type="GO" id="GO:0003677">
    <property type="term" value="F:DNA binding"/>
    <property type="evidence" value="ECO:0007669"/>
    <property type="project" value="UniProtKB-UniRule"/>
</dbReference>
<name>A0A5J6RIM2_9BACT</name>
<dbReference type="Pfam" id="PF00589">
    <property type="entry name" value="Phage_integrase"/>
    <property type="match status" value="1"/>
</dbReference>
<dbReference type="GO" id="GO:0015074">
    <property type="term" value="P:DNA integration"/>
    <property type="evidence" value="ECO:0007669"/>
    <property type="project" value="UniProtKB-KW"/>
</dbReference>
<evidence type="ECO:0000256" key="2">
    <source>
        <dbReference type="ARBA" id="ARBA00022908"/>
    </source>
</evidence>
<dbReference type="InterPro" id="IPR002104">
    <property type="entry name" value="Integrase_catalytic"/>
</dbReference>
<accession>A0A5J6RIM2</accession>
<keyword evidence="2" id="KW-0229">DNA integration</keyword>
<dbReference type="AlphaFoldDB" id="A0A5J6RIM2"/>
<dbReference type="KEGG" id="acib:ACBT_1390"/>
<proteinExistence type="inferred from homology"/>
<dbReference type="CDD" id="cd00796">
    <property type="entry name" value="INT_Rci_Hp1_C"/>
    <property type="match status" value="1"/>
</dbReference>
<dbReference type="EMBL" id="CP054051">
    <property type="protein sequence ID" value="QKJ27298.1"/>
    <property type="molecule type" value="Genomic_DNA"/>
</dbReference>
<keyword evidence="4" id="KW-0233">DNA recombination</keyword>